<dbReference type="RefSeq" id="WP_015330783.1">
    <property type="nucleotide sequence ID" value="NC_020054.1"/>
</dbReference>
<protein>
    <recommendedName>
        <fullName evidence="2">DUF2264 domain-containing protein</fullName>
    </recommendedName>
</protein>
<evidence type="ECO:0000313" key="4">
    <source>
        <dbReference type="Proteomes" id="UP000011058"/>
    </source>
</evidence>
<evidence type="ECO:0000259" key="2">
    <source>
        <dbReference type="Pfam" id="PF10022"/>
    </source>
</evidence>
<dbReference type="PATRIC" id="fig|1166018.3.peg.3411"/>
<evidence type="ECO:0000256" key="1">
    <source>
        <dbReference type="SAM" id="SignalP"/>
    </source>
</evidence>
<dbReference type="EMBL" id="HE796683">
    <property type="protein sequence ID" value="CCG99684.1"/>
    <property type="molecule type" value="Genomic_DNA"/>
</dbReference>
<reference evidence="3 4" key="1">
    <citation type="journal article" date="2012" name="J. Bacteriol.">
        <title>Genome Sequence of Fibrella aestuarina BUZ 2T, a Filamentous Marine Bacterium.</title>
        <authorList>
            <person name="Filippini M."/>
            <person name="Qi W."/>
            <person name="Blom J."/>
            <person name="Goesmann A."/>
            <person name="Smits T.H."/>
            <person name="Bagheri H.C."/>
        </authorList>
    </citation>
    <scope>NUCLEOTIDE SEQUENCE [LARGE SCALE GENOMIC DNA]</scope>
    <source>
        <strain evidence="4">BUZ 2T</strain>
    </source>
</reference>
<dbReference type="InterPro" id="IPR049349">
    <property type="entry name" value="DUF2264_N"/>
</dbReference>
<dbReference type="HOGENOM" id="CLU_028269_2_0_10"/>
<organism evidence="3 4">
    <name type="scientific">Fibrella aestuarina BUZ 2</name>
    <dbReference type="NCBI Taxonomy" id="1166018"/>
    <lineage>
        <taxon>Bacteria</taxon>
        <taxon>Pseudomonadati</taxon>
        <taxon>Bacteroidota</taxon>
        <taxon>Cytophagia</taxon>
        <taxon>Cytophagales</taxon>
        <taxon>Spirosomataceae</taxon>
        <taxon>Fibrella</taxon>
    </lineage>
</organism>
<keyword evidence="1" id="KW-0732">Signal</keyword>
<dbReference type="PANTHER" id="PTHR35339:SF3">
    <property type="entry name" value="DUF2264 DOMAIN-CONTAINING PROTEIN"/>
    <property type="match status" value="1"/>
</dbReference>
<dbReference type="PIRSF" id="PIRSF014753">
    <property type="entry name" value="UCP014753"/>
    <property type="match status" value="1"/>
</dbReference>
<dbReference type="Pfam" id="PF10022">
    <property type="entry name" value="DUF2264"/>
    <property type="match status" value="1"/>
</dbReference>
<keyword evidence="4" id="KW-1185">Reference proteome</keyword>
<dbReference type="PANTHER" id="PTHR35339">
    <property type="entry name" value="LINALOOL DEHYDRATASE_ISOMERASE DOMAIN-CONTAINING PROTEIN"/>
    <property type="match status" value="1"/>
</dbReference>
<feature type="signal peptide" evidence="1">
    <location>
        <begin position="1"/>
        <end position="25"/>
    </location>
</feature>
<dbReference type="InterPro" id="IPR016624">
    <property type="entry name" value="UCP014753"/>
</dbReference>
<dbReference type="OrthoDB" id="9813465at2"/>
<dbReference type="eggNOG" id="COG4289">
    <property type="taxonomic scope" value="Bacteria"/>
</dbReference>
<proteinExistence type="predicted"/>
<accession>I0K6D1</accession>
<evidence type="ECO:0000313" key="3">
    <source>
        <dbReference type="EMBL" id="CCG99684.1"/>
    </source>
</evidence>
<dbReference type="STRING" id="1166018.FAES_1674"/>
<dbReference type="Proteomes" id="UP000011058">
    <property type="component" value="Chromosome"/>
</dbReference>
<dbReference type="AlphaFoldDB" id="I0K6D1"/>
<gene>
    <name evidence="3" type="ORF">FAES_1674</name>
</gene>
<dbReference type="KEGG" id="fae:FAES_1674"/>
<sequence length="426" mass="48303">MKRRIICLLLIGLCGLIGLTAPLQAQSKRNSRTRSGTAPNLTPTRTDRQYWLYEMDRMVRPVLQSLAHDSLRILMPKVVSKRVDNRDQRLQVQYVEVLGRVLSGMAPWLQAEGGAPDEVALRNQYRQWVLKGLSNALDSTARDYMRFDIAGQSLVDASFLALAVVRAPWLWDHLSATDRDRLVTAIRSTRKFKPGFSNWLLFSAMNEAFFCRFGYDWDPMRVDYALQQMEQWYVGDGMYTDGPRYAFDYYNSYVIHPYLAAITGIIGTKTNAYAAMTDKIRRRNERYAVIQERLINTDGSFPATGRSIVYRGAAFHHLADIAWRKSLPTSLKPAQVRGALTAVLRKTLESPTTYQNGWLTIGLYGAQPDIADVYNNQGSLYLATSLFLPLGLPATDPFWADPPQPWSAQAIWSGSDFPNDHGEDLR</sequence>
<name>I0K6D1_9BACT</name>
<feature type="domain" description="DUF2264" evidence="2">
    <location>
        <begin position="47"/>
        <end position="406"/>
    </location>
</feature>
<feature type="chain" id="PRO_5003630229" description="DUF2264 domain-containing protein" evidence="1">
    <location>
        <begin position="26"/>
        <end position="426"/>
    </location>
</feature>